<dbReference type="InterPro" id="IPR014867">
    <property type="entry name" value="Spore_coat_CotH_CotH2/3/7"/>
</dbReference>
<organism evidence="2 3">
    <name type="scientific">Neocallimastix californiae</name>
    <dbReference type="NCBI Taxonomy" id="1754190"/>
    <lineage>
        <taxon>Eukaryota</taxon>
        <taxon>Fungi</taxon>
        <taxon>Fungi incertae sedis</taxon>
        <taxon>Chytridiomycota</taxon>
        <taxon>Chytridiomycota incertae sedis</taxon>
        <taxon>Neocallimastigomycetes</taxon>
        <taxon>Neocallimastigales</taxon>
        <taxon>Neocallimastigaceae</taxon>
        <taxon>Neocallimastix</taxon>
    </lineage>
</organism>
<feature type="signal peptide" evidence="1">
    <location>
        <begin position="1"/>
        <end position="21"/>
    </location>
</feature>
<sequence length="233" mass="27178">MKLLGNSYLLLCISLFGFCYAKVEDYLKGIEFERTFSPIEGKVIDVKIAIPEKDYNDIIEKSQLSAQEFGAIYHGNYPEELKYTVKVSVNITVDDQVYSYDKVKFKVDGNNARIFNKLGYNLNLNKKDQFFGRKNLRLRADYFDITHIRAKLAVDLINKWNIPTVQETYANLYINDKYFGFYMFLDDIKPGWIQDIYQLPEDEEVKTLYSCSKSSLFSFSPENARRACQNEKG</sequence>
<feature type="chain" id="PRO_5011004625" evidence="1">
    <location>
        <begin position="22"/>
        <end position="233"/>
    </location>
</feature>
<dbReference type="EMBL" id="MCOG01000001">
    <property type="protein sequence ID" value="ORY87207.1"/>
    <property type="molecule type" value="Genomic_DNA"/>
</dbReference>
<dbReference type="AlphaFoldDB" id="A0A1Y2FUG2"/>
<evidence type="ECO:0000313" key="3">
    <source>
        <dbReference type="Proteomes" id="UP000193920"/>
    </source>
</evidence>
<protein>
    <submittedName>
        <fullName evidence="2">Uncharacterized protein</fullName>
    </submittedName>
</protein>
<dbReference type="Proteomes" id="UP000193920">
    <property type="component" value="Unassembled WGS sequence"/>
</dbReference>
<evidence type="ECO:0000256" key="1">
    <source>
        <dbReference type="SAM" id="SignalP"/>
    </source>
</evidence>
<proteinExistence type="predicted"/>
<dbReference type="OrthoDB" id="10267127at2759"/>
<dbReference type="Pfam" id="PF08757">
    <property type="entry name" value="CotH"/>
    <property type="match status" value="1"/>
</dbReference>
<comment type="caution">
    <text evidence="2">The sequence shown here is derived from an EMBL/GenBank/DDBJ whole genome shotgun (WGS) entry which is preliminary data.</text>
</comment>
<gene>
    <name evidence="2" type="ORF">LY90DRAFT_350</name>
</gene>
<name>A0A1Y2FUG2_9FUNG</name>
<evidence type="ECO:0000313" key="2">
    <source>
        <dbReference type="EMBL" id="ORY87207.1"/>
    </source>
</evidence>
<reference evidence="2 3" key="1">
    <citation type="submission" date="2016-08" db="EMBL/GenBank/DDBJ databases">
        <title>A Parts List for Fungal Cellulosomes Revealed by Comparative Genomics.</title>
        <authorList>
            <consortium name="DOE Joint Genome Institute"/>
            <person name="Haitjema C.H."/>
            <person name="Gilmore S.P."/>
            <person name="Henske J.K."/>
            <person name="Solomon K.V."/>
            <person name="De Groot R."/>
            <person name="Kuo A."/>
            <person name="Mondo S.J."/>
            <person name="Salamov A.A."/>
            <person name="Labutti K."/>
            <person name="Zhao Z."/>
            <person name="Chiniquy J."/>
            <person name="Barry K."/>
            <person name="Brewer H.M."/>
            <person name="Purvine S.O."/>
            <person name="Wright A.T."/>
            <person name="Boxma B."/>
            <person name="Van Alen T."/>
            <person name="Hackstein J.H."/>
            <person name="Baker S.E."/>
            <person name="Grigoriev I.V."/>
            <person name="O'Malley M.A."/>
        </authorList>
    </citation>
    <scope>NUCLEOTIDE SEQUENCE [LARGE SCALE GENOMIC DNA]</scope>
    <source>
        <strain evidence="2 3">G1</strain>
    </source>
</reference>
<accession>A0A1Y2FUG2</accession>
<keyword evidence="3" id="KW-1185">Reference proteome</keyword>
<keyword evidence="1" id="KW-0732">Signal</keyword>
<dbReference type="STRING" id="1754190.A0A1Y2FUG2"/>